<keyword evidence="3" id="KW-1185">Reference proteome</keyword>
<proteinExistence type="predicted"/>
<comment type="caution">
    <text evidence="2">The sequence shown here is derived from an EMBL/GenBank/DDBJ whole genome shotgun (WGS) entry which is preliminary data.</text>
</comment>
<evidence type="ECO:0000313" key="3">
    <source>
        <dbReference type="Proteomes" id="UP001437256"/>
    </source>
</evidence>
<feature type="region of interest" description="Disordered" evidence="1">
    <location>
        <begin position="165"/>
        <end position="186"/>
    </location>
</feature>
<name>A0ABR2ZFH3_9AGAR</name>
<organism evidence="2 3">
    <name type="scientific">Marasmius tenuissimus</name>
    <dbReference type="NCBI Taxonomy" id="585030"/>
    <lineage>
        <taxon>Eukaryota</taxon>
        <taxon>Fungi</taxon>
        <taxon>Dikarya</taxon>
        <taxon>Basidiomycota</taxon>
        <taxon>Agaricomycotina</taxon>
        <taxon>Agaricomycetes</taxon>
        <taxon>Agaricomycetidae</taxon>
        <taxon>Agaricales</taxon>
        <taxon>Marasmiineae</taxon>
        <taxon>Marasmiaceae</taxon>
        <taxon>Marasmius</taxon>
    </lineage>
</organism>
<dbReference type="EMBL" id="JBBXMP010000195">
    <property type="protein sequence ID" value="KAL0060058.1"/>
    <property type="molecule type" value="Genomic_DNA"/>
</dbReference>
<protein>
    <submittedName>
        <fullName evidence="2">Uncharacterized protein</fullName>
    </submittedName>
</protein>
<evidence type="ECO:0000256" key="1">
    <source>
        <dbReference type="SAM" id="MobiDB-lite"/>
    </source>
</evidence>
<accession>A0ABR2ZFH3</accession>
<dbReference type="Proteomes" id="UP001437256">
    <property type="component" value="Unassembled WGS sequence"/>
</dbReference>
<evidence type="ECO:0000313" key="2">
    <source>
        <dbReference type="EMBL" id="KAL0060058.1"/>
    </source>
</evidence>
<gene>
    <name evidence="2" type="ORF">AAF712_013181</name>
</gene>
<reference evidence="2 3" key="1">
    <citation type="submission" date="2024-05" db="EMBL/GenBank/DDBJ databases">
        <title>A draft genome resource for the thread blight pathogen Marasmius tenuissimus strain MS-2.</title>
        <authorList>
            <person name="Yulfo-Soto G.E."/>
            <person name="Baruah I.K."/>
            <person name="Amoako-Attah I."/>
            <person name="Bukari Y."/>
            <person name="Meinhardt L.W."/>
            <person name="Bailey B.A."/>
            <person name="Cohen S.P."/>
        </authorList>
    </citation>
    <scope>NUCLEOTIDE SEQUENCE [LARGE SCALE GENOMIC DNA]</scope>
    <source>
        <strain evidence="2 3">MS-2</strain>
    </source>
</reference>
<sequence>MSASPLTPEQEASVAGPLTNADIRLISLTIDLPAEERKEYFRIIELLLDPLVDSRKLGPDHLRCFGCNRRVTLTLNKDDDRRFRLEIWKWHKKNCLNQLMSHMDRGGRVVPPPEFVDPSVHDAIFEARERALKQGLYSLKFIEICRQTGLSNPKDLNSPVCPPTCEDRGPHSRKDRHVHRFSPYGRKPEGGVAIPLSAITSRGAGRGAFSMLVQVVDRVNNQSGQPTRDTPEQRRTIQQINYGRMMPAVIQPQPPGYMVHQPPPMNFASVAQNTAMELAPQHQYSRVFIPHQQYTGQQRVTVVGEHSTGLITMPLQSNMRVAVQQVHPVSNGNITPQLYHQSENLVPMQPTSTFMPHQPLSQAQASFTGQPRAMSMNSNVSVQHHSQVFSYPIHAQQNLQQQILSAHRSQGQEVSTMVDSAGVDVGGAWLS</sequence>